<accession>A0A1L9MW61</accession>
<keyword evidence="3" id="KW-1185">Reference proteome</keyword>
<keyword evidence="1" id="KW-1133">Transmembrane helix</keyword>
<feature type="non-terminal residue" evidence="2">
    <location>
        <position position="1"/>
    </location>
</feature>
<gene>
    <name evidence="2" type="ORF">ASPTUDRAFT_46413</name>
</gene>
<name>A0A1L9MW61_ASPTC</name>
<feature type="transmembrane region" description="Helical" evidence="1">
    <location>
        <begin position="15"/>
        <end position="35"/>
    </location>
</feature>
<sequence length="53" mass="6158">MIVPSSDGDYPVSDFTASVYFFHWRFWLAGLVYCMQRTLMPDLHSLAENKARS</sequence>
<evidence type="ECO:0000313" key="3">
    <source>
        <dbReference type="Proteomes" id="UP000184304"/>
    </source>
</evidence>
<protein>
    <submittedName>
        <fullName evidence="2">Uncharacterized protein</fullName>
    </submittedName>
</protein>
<dbReference type="VEuPathDB" id="FungiDB:ASPTUDRAFT_46413"/>
<dbReference type="AlphaFoldDB" id="A0A1L9MW61"/>
<keyword evidence="1" id="KW-0472">Membrane</keyword>
<proteinExistence type="predicted"/>
<keyword evidence="1" id="KW-0812">Transmembrane</keyword>
<reference evidence="3" key="1">
    <citation type="journal article" date="2017" name="Genome Biol.">
        <title>Comparative genomics reveals high biological diversity and specific adaptations in the industrially and medically important fungal genus Aspergillus.</title>
        <authorList>
            <person name="de Vries R.P."/>
            <person name="Riley R."/>
            <person name="Wiebenga A."/>
            <person name="Aguilar-Osorio G."/>
            <person name="Amillis S."/>
            <person name="Uchima C.A."/>
            <person name="Anderluh G."/>
            <person name="Asadollahi M."/>
            <person name="Askin M."/>
            <person name="Barry K."/>
            <person name="Battaglia E."/>
            <person name="Bayram O."/>
            <person name="Benocci T."/>
            <person name="Braus-Stromeyer S.A."/>
            <person name="Caldana C."/>
            <person name="Canovas D."/>
            <person name="Cerqueira G.C."/>
            <person name="Chen F."/>
            <person name="Chen W."/>
            <person name="Choi C."/>
            <person name="Clum A."/>
            <person name="Dos Santos R.A."/>
            <person name="Damasio A.R."/>
            <person name="Diallinas G."/>
            <person name="Emri T."/>
            <person name="Fekete E."/>
            <person name="Flipphi M."/>
            <person name="Freyberg S."/>
            <person name="Gallo A."/>
            <person name="Gournas C."/>
            <person name="Habgood R."/>
            <person name="Hainaut M."/>
            <person name="Harispe M.L."/>
            <person name="Henrissat B."/>
            <person name="Hilden K.S."/>
            <person name="Hope R."/>
            <person name="Hossain A."/>
            <person name="Karabika E."/>
            <person name="Karaffa L."/>
            <person name="Karanyi Z."/>
            <person name="Krasevec N."/>
            <person name="Kuo A."/>
            <person name="Kusch H."/>
            <person name="LaButti K."/>
            <person name="Lagendijk E.L."/>
            <person name="Lapidus A."/>
            <person name="Levasseur A."/>
            <person name="Lindquist E."/>
            <person name="Lipzen A."/>
            <person name="Logrieco A.F."/>
            <person name="MacCabe A."/>
            <person name="Maekelae M.R."/>
            <person name="Malavazi I."/>
            <person name="Melin P."/>
            <person name="Meyer V."/>
            <person name="Mielnichuk N."/>
            <person name="Miskei M."/>
            <person name="Molnar A.P."/>
            <person name="Mule G."/>
            <person name="Ngan C.Y."/>
            <person name="Orejas M."/>
            <person name="Orosz E."/>
            <person name="Ouedraogo J.P."/>
            <person name="Overkamp K.M."/>
            <person name="Park H.-S."/>
            <person name="Perrone G."/>
            <person name="Piumi F."/>
            <person name="Punt P.J."/>
            <person name="Ram A.F."/>
            <person name="Ramon A."/>
            <person name="Rauscher S."/>
            <person name="Record E."/>
            <person name="Riano-Pachon D.M."/>
            <person name="Robert V."/>
            <person name="Roehrig J."/>
            <person name="Ruller R."/>
            <person name="Salamov A."/>
            <person name="Salih N.S."/>
            <person name="Samson R.A."/>
            <person name="Sandor E."/>
            <person name="Sanguinetti M."/>
            <person name="Schuetze T."/>
            <person name="Sepcic K."/>
            <person name="Shelest E."/>
            <person name="Sherlock G."/>
            <person name="Sophianopoulou V."/>
            <person name="Squina F.M."/>
            <person name="Sun H."/>
            <person name="Susca A."/>
            <person name="Todd R.B."/>
            <person name="Tsang A."/>
            <person name="Unkles S.E."/>
            <person name="van de Wiele N."/>
            <person name="van Rossen-Uffink D."/>
            <person name="Oliveira J.V."/>
            <person name="Vesth T.C."/>
            <person name="Visser J."/>
            <person name="Yu J.-H."/>
            <person name="Zhou M."/>
            <person name="Andersen M.R."/>
            <person name="Archer D.B."/>
            <person name="Baker S.E."/>
            <person name="Benoit I."/>
            <person name="Brakhage A.A."/>
            <person name="Braus G.H."/>
            <person name="Fischer R."/>
            <person name="Frisvad J.C."/>
            <person name="Goldman G.H."/>
            <person name="Houbraken J."/>
            <person name="Oakley B."/>
            <person name="Pocsi I."/>
            <person name="Scazzocchio C."/>
            <person name="Seiboth B."/>
            <person name="vanKuyk P.A."/>
            <person name="Wortman J."/>
            <person name="Dyer P.S."/>
            <person name="Grigoriev I.V."/>
        </authorList>
    </citation>
    <scope>NUCLEOTIDE SEQUENCE [LARGE SCALE GENOMIC DNA]</scope>
    <source>
        <strain evidence="3">CBS 134.48</strain>
    </source>
</reference>
<dbReference type="EMBL" id="KV878206">
    <property type="protein sequence ID" value="OJI81122.1"/>
    <property type="molecule type" value="Genomic_DNA"/>
</dbReference>
<organism evidence="2 3">
    <name type="scientific">Aspergillus tubingensis (strain CBS 134.48)</name>
    <dbReference type="NCBI Taxonomy" id="767770"/>
    <lineage>
        <taxon>Eukaryota</taxon>
        <taxon>Fungi</taxon>
        <taxon>Dikarya</taxon>
        <taxon>Ascomycota</taxon>
        <taxon>Pezizomycotina</taxon>
        <taxon>Eurotiomycetes</taxon>
        <taxon>Eurotiomycetidae</taxon>
        <taxon>Eurotiales</taxon>
        <taxon>Aspergillaceae</taxon>
        <taxon>Aspergillus</taxon>
        <taxon>Aspergillus subgen. Circumdati</taxon>
    </lineage>
</organism>
<evidence type="ECO:0000256" key="1">
    <source>
        <dbReference type="SAM" id="Phobius"/>
    </source>
</evidence>
<dbReference type="Proteomes" id="UP000184304">
    <property type="component" value="Unassembled WGS sequence"/>
</dbReference>
<evidence type="ECO:0000313" key="2">
    <source>
        <dbReference type="EMBL" id="OJI81122.1"/>
    </source>
</evidence>